<feature type="domain" description="Flavin reductase like" evidence="2">
    <location>
        <begin position="12"/>
        <end position="156"/>
    </location>
</feature>
<dbReference type="Pfam" id="PF01613">
    <property type="entry name" value="Flavin_Reduct"/>
    <property type="match status" value="1"/>
</dbReference>
<dbReference type="EMBL" id="BMGH01000001">
    <property type="protein sequence ID" value="GGD02994.1"/>
    <property type="molecule type" value="Genomic_DNA"/>
</dbReference>
<dbReference type="RefSeq" id="WP_188160175.1">
    <property type="nucleotide sequence ID" value="NZ_BMGH01000001.1"/>
</dbReference>
<dbReference type="SUPFAM" id="SSF50475">
    <property type="entry name" value="FMN-binding split barrel"/>
    <property type="match status" value="1"/>
</dbReference>
<evidence type="ECO:0000313" key="4">
    <source>
        <dbReference type="Proteomes" id="UP000613582"/>
    </source>
</evidence>
<evidence type="ECO:0000256" key="1">
    <source>
        <dbReference type="ARBA" id="ARBA00023002"/>
    </source>
</evidence>
<comment type="caution">
    <text evidence="3">The sequence shown here is derived from an EMBL/GenBank/DDBJ whole genome shotgun (WGS) entry which is preliminary data.</text>
</comment>
<dbReference type="GO" id="GO:0010181">
    <property type="term" value="F:FMN binding"/>
    <property type="evidence" value="ECO:0007669"/>
    <property type="project" value="InterPro"/>
</dbReference>
<sequence>MTFTINDLKNTFTRYTTGVTIVSCIPPGGDKPIGITVNSFTSVSLDPPLVLWCIDRHSGVFEAFNGADDYAVSVLRDDQADISTRFATPGNHDFAEGETETMVTGAPVLKQRLAAIDCRVEARHDAGDHVILVGRIVDCDYRPGKPLIYVARSYLTGPEIV</sequence>
<dbReference type="InterPro" id="IPR002563">
    <property type="entry name" value="Flavin_Rdtase-like_dom"/>
</dbReference>
<dbReference type="SMART" id="SM00903">
    <property type="entry name" value="Flavin_Reduct"/>
    <property type="match status" value="1"/>
</dbReference>
<dbReference type="GO" id="GO:0042602">
    <property type="term" value="F:riboflavin reductase (NADPH) activity"/>
    <property type="evidence" value="ECO:0007669"/>
    <property type="project" value="TreeGrafter"/>
</dbReference>
<name>A0A8J2V507_9PROT</name>
<dbReference type="PANTHER" id="PTHR30466">
    <property type="entry name" value="FLAVIN REDUCTASE"/>
    <property type="match status" value="1"/>
</dbReference>
<evidence type="ECO:0000313" key="3">
    <source>
        <dbReference type="EMBL" id="GGD02994.1"/>
    </source>
</evidence>
<accession>A0A8J2V507</accession>
<reference evidence="3" key="2">
    <citation type="submission" date="2020-09" db="EMBL/GenBank/DDBJ databases">
        <authorList>
            <person name="Sun Q."/>
            <person name="Zhou Y."/>
        </authorList>
    </citation>
    <scope>NUCLEOTIDE SEQUENCE</scope>
    <source>
        <strain evidence="3">CGMCC 1.12921</strain>
    </source>
</reference>
<dbReference type="InterPro" id="IPR012349">
    <property type="entry name" value="Split_barrel_FMN-bd"/>
</dbReference>
<protein>
    <submittedName>
        <fullName evidence="3">FMN reductase</fullName>
    </submittedName>
</protein>
<dbReference type="Proteomes" id="UP000613582">
    <property type="component" value="Unassembled WGS sequence"/>
</dbReference>
<gene>
    <name evidence="3" type="ORF">GCM10011342_10000</name>
</gene>
<dbReference type="InterPro" id="IPR050268">
    <property type="entry name" value="NADH-dep_flavin_reductase"/>
</dbReference>
<keyword evidence="1" id="KW-0560">Oxidoreductase</keyword>
<reference evidence="3" key="1">
    <citation type="journal article" date="2014" name="Int. J. Syst. Evol. Microbiol.">
        <title>Complete genome sequence of Corynebacterium casei LMG S-19264T (=DSM 44701T), isolated from a smear-ripened cheese.</title>
        <authorList>
            <consortium name="US DOE Joint Genome Institute (JGI-PGF)"/>
            <person name="Walter F."/>
            <person name="Albersmeier A."/>
            <person name="Kalinowski J."/>
            <person name="Ruckert C."/>
        </authorList>
    </citation>
    <scope>NUCLEOTIDE SEQUENCE</scope>
    <source>
        <strain evidence="3">CGMCC 1.12921</strain>
    </source>
</reference>
<dbReference type="PANTHER" id="PTHR30466:SF1">
    <property type="entry name" value="FMN REDUCTASE (NADH) RUTF"/>
    <property type="match status" value="1"/>
</dbReference>
<organism evidence="3 4">
    <name type="scientific">Aquisalinus flavus</name>
    <dbReference type="NCBI Taxonomy" id="1526572"/>
    <lineage>
        <taxon>Bacteria</taxon>
        <taxon>Pseudomonadati</taxon>
        <taxon>Pseudomonadota</taxon>
        <taxon>Alphaproteobacteria</taxon>
        <taxon>Parvularculales</taxon>
        <taxon>Parvularculaceae</taxon>
        <taxon>Aquisalinus</taxon>
    </lineage>
</organism>
<keyword evidence="4" id="KW-1185">Reference proteome</keyword>
<evidence type="ECO:0000259" key="2">
    <source>
        <dbReference type="SMART" id="SM00903"/>
    </source>
</evidence>
<dbReference type="AlphaFoldDB" id="A0A8J2V507"/>
<proteinExistence type="predicted"/>
<dbReference type="Gene3D" id="2.30.110.10">
    <property type="entry name" value="Electron Transport, Fmn-binding Protein, Chain A"/>
    <property type="match status" value="1"/>
</dbReference>